<comment type="subcellular location">
    <subcellularLocation>
        <location evidence="1">Membrane</location>
        <topology evidence="1">Multi-pass membrane protein</topology>
    </subcellularLocation>
</comment>
<keyword evidence="4 8" id="KW-0812">Transmembrane</keyword>
<dbReference type="InterPro" id="IPR036259">
    <property type="entry name" value="MFS_trans_sf"/>
</dbReference>
<feature type="transmembrane region" description="Helical" evidence="8">
    <location>
        <begin position="316"/>
        <end position="334"/>
    </location>
</feature>
<feature type="transmembrane region" description="Helical" evidence="8">
    <location>
        <begin position="341"/>
        <end position="363"/>
    </location>
</feature>
<feature type="transmembrane region" description="Helical" evidence="8">
    <location>
        <begin position="217"/>
        <end position="238"/>
    </location>
</feature>
<sequence length="597" mass="64474">MPTKSDLSPGAPAVSGYSQGSTSSGKPDKAANEARCGNSVGEESPLLPGVKQEGSSLNGNGKSVLETFEELQHHFGYKLLTILFASQHLLKGFALSFISPCTQYLLASYRVSAPHMQIYTGVFMLPWAMKPIIGLLSDAAPIAGYNKAPYMRGVTILGMFAFACIGVVPQRHLSVIGLVTCLFLIHLQFSTCDLLSEAKYAEQMQAKPEHGPALMSFVWSGRTAAALIATIMIGPIMLHLGPKAPFVLAMIPASVILVPLAKGFMEEKKKTAKDLSEVWIMLGRQKEACMLCILMFAGTVILSVIGILFASVRLNAVAAIVVAVVMLAAFSIVLQPEIARVNAFFLIQTSVSISIGGASFYFYTDSPKAFPEGPHFSMEFYTSVLGICGSLFSLLGIYLYQKYSTSFGYRRLLLVSNVALSILSLSDVVLFTRLNKRMGLPDDAFVLGASVLASVVNQWQWMPGVVIMSQLCPKGMEAIMYALLAGCHNLGNTIASNSGALVLELLGVNPSGADNETEQFKYLWVGSALSTILPLFTLGLIPWLIPDVTQTDRILKDNPDDATANSLWRRWTGPVELSAACLGGIIVRPHSQWYCLS</sequence>
<dbReference type="EMBL" id="CAJNNV010028734">
    <property type="protein sequence ID" value="CAE8625607.1"/>
    <property type="molecule type" value="Genomic_DNA"/>
</dbReference>
<dbReference type="InterPro" id="IPR039309">
    <property type="entry name" value="BT1"/>
</dbReference>
<evidence type="ECO:0000256" key="7">
    <source>
        <dbReference type="SAM" id="MobiDB-lite"/>
    </source>
</evidence>
<dbReference type="GO" id="GO:0016020">
    <property type="term" value="C:membrane"/>
    <property type="evidence" value="ECO:0007669"/>
    <property type="project" value="UniProtKB-SubCell"/>
</dbReference>
<feature type="transmembrane region" description="Helical" evidence="8">
    <location>
        <begin position="479"/>
        <end position="502"/>
    </location>
</feature>
<organism evidence="9 10">
    <name type="scientific">Polarella glacialis</name>
    <name type="common">Dinoflagellate</name>
    <dbReference type="NCBI Taxonomy" id="89957"/>
    <lineage>
        <taxon>Eukaryota</taxon>
        <taxon>Sar</taxon>
        <taxon>Alveolata</taxon>
        <taxon>Dinophyceae</taxon>
        <taxon>Suessiales</taxon>
        <taxon>Suessiaceae</taxon>
        <taxon>Polarella</taxon>
    </lineage>
</organism>
<evidence type="ECO:0000256" key="6">
    <source>
        <dbReference type="ARBA" id="ARBA00023136"/>
    </source>
</evidence>
<evidence type="ECO:0000256" key="3">
    <source>
        <dbReference type="ARBA" id="ARBA00022448"/>
    </source>
</evidence>
<feature type="transmembrane region" description="Helical" evidence="8">
    <location>
        <begin position="412"/>
        <end position="432"/>
    </location>
</feature>
<dbReference type="AlphaFoldDB" id="A0A813GRX7"/>
<evidence type="ECO:0000256" key="2">
    <source>
        <dbReference type="ARBA" id="ARBA00007015"/>
    </source>
</evidence>
<evidence type="ECO:0000256" key="5">
    <source>
        <dbReference type="ARBA" id="ARBA00022989"/>
    </source>
</evidence>
<protein>
    <recommendedName>
        <fullName evidence="11">Folate/biopterin transporter</fullName>
    </recommendedName>
</protein>
<dbReference type="Proteomes" id="UP000654075">
    <property type="component" value="Unassembled WGS sequence"/>
</dbReference>
<dbReference type="OMA" id="YLNSNEC"/>
<feature type="transmembrane region" description="Helical" evidence="8">
    <location>
        <begin position="288"/>
        <end position="310"/>
    </location>
</feature>
<accession>A0A813GRX7</accession>
<feature type="transmembrane region" description="Helical" evidence="8">
    <location>
        <begin position="444"/>
        <end position="467"/>
    </location>
</feature>
<feature type="region of interest" description="Disordered" evidence="7">
    <location>
        <begin position="1"/>
        <end position="58"/>
    </location>
</feature>
<evidence type="ECO:0008006" key="11">
    <source>
        <dbReference type="Google" id="ProtNLM"/>
    </source>
</evidence>
<feature type="transmembrane region" description="Helical" evidence="8">
    <location>
        <begin position="118"/>
        <end position="137"/>
    </location>
</feature>
<dbReference type="OrthoDB" id="754047at2759"/>
<evidence type="ECO:0000256" key="8">
    <source>
        <dbReference type="SAM" id="Phobius"/>
    </source>
</evidence>
<dbReference type="Gene3D" id="1.20.1250.20">
    <property type="entry name" value="MFS general substrate transporter like domains"/>
    <property type="match status" value="1"/>
</dbReference>
<comment type="caution">
    <text evidence="9">The sequence shown here is derived from an EMBL/GenBank/DDBJ whole genome shotgun (WGS) entry which is preliminary data.</text>
</comment>
<dbReference type="PANTHER" id="PTHR31585">
    <property type="entry name" value="FOLATE-BIOPTERIN TRANSPORTER 1, CHLOROPLASTIC"/>
    <property type="match status" value="1"/>
</dbReference>
<evidence type="ECO:0000256" key="1">
    <source>
        <dbReference type="ARBA" id="ARBA00004141"/>
    </source>
</evidence>
<keyword evidence="3" id="KW-0813">Transport</keyword>
<dbReference type="PANTHER" id="PTHR31585:SF51">
    <property type="entry name" value="TRANSPORTER, PUTATIVE-RELATED"/>
    <property type="match status" value="1"/>
</dbReference>
<keyword evidence="10" id="KW-1185">Reference proteome</keyword>
<feature type="transmembrane region" description="Helical" evidence="8">
    <location>
        <begin position="149"/>
        <end position="169"/>
    </location>
</feature>
<feature type="transmembrane region" description="Helical" evidence="8">
    <location>
        <begin position="244"/>
        <end position="261"/>
    </location>
</feature>
<feature type="transmembrane region" description="Helical" evidence="8">
    <location>
        <begin position="522"/>
        <end position="545"/>
    </location>
</feature>
<name>A0A813GRX7_POLGL</name>
<keyword evidence="6 8" id="KW-0472">Membrane</keyword>
<feature type="compositionally biased region" description="Polar residues" evidence="7">
    <location>
        <begin position="16"/>
        <end position="25"/>
    </location>
</feature>
<keyword evidence="5 8" id="KW-1133">Transmembrane helix</keyword>
<comment type="similarity">
    <text evidence="2">Belongs to the major facilitator superfamily. Folate-biopterin transporter (TC 2.A.71) family.</text>
</comment>
<proteinExistence type="inferred from homology"/>
<reference evidence="9" key="1">
    <citation type="submission" date="2021-02" db="EMBL/GenBank/DDBJ databases">
        <authorList>
            <person name="Dougan E. K."/>
            <person name="Rhodes N."/>
            <person name="Thang M."/>
            <person name="Chan C."/>
        </authorList>
    </citation>
    <scope>NUCLEOTIDE SEQUENCE</scope>
</reference>
<feature type="transmembrane region" description="Helical" evidence="8">
    <location>
        <begin position="383"/>
        <end position="400"/>
    </location>
</feature>
<gene>
    <name evidence="9" type="ORF">PGLA1383_LOCUS42597</name>
</gene>
<evidence type="ECO:0000313" key="9">
    <source>
        <dbReference type="EMBL" id="CAE8625607.1"/>
    </source>
</evidence>
<dbReference type="Pfam" id="PF03092">
    <property type="entry name" value="BT1"/>
    <property type="match status" value="1"/>
</dbReference>
<evidence type="ECO:0000313" key="10">
    <source>
        <dbReference type="Proteomes" id="UP000654075"/>
    </source>
</evidence>
<evidence type="ECO:0000256" key="4">
    <source>
        <dbReference type="ARBA" id="ARBA00022692"/>
    </source>
</evidence>
<dbReference type="SUPFAM" id="SSF103473">
    <property type="entry name" value="MFS general substrate transporter"/>
    <property type="match status" value="1"/>
</dbReference>
<feature type="transmembrane region" description="Helical" evidence="8">
    <location>
        <begin position="175"/>
        <end position="196"/>
    </location>
</feature>